<sequence>MSASLAIRQVSSMWVPILPHQKDMTNVQTTLDRNSLCACQTNAPKPTPLPWMPLSLPTCFGTWPCNCPPDPDHRRLVGYFLVVGATRCCLVPCLPPWLIHFLALCDPAKCPFLPGPPFSFCWSPIHSRRQGHHFFRCQHERPPCGLPHRAPPLPIVPSDTKPTSTGSLSWTTSGKWTSFLGPPTRDPPLGSSVFFFL</sequence>
<gene>
    <name evidence="1" type="ORF">DM01DRAFT_1399361</name>
</gene>
<reference evidence="1 2" key="1">
    <citation type="submission" date="2016-07" db="EMBL/GenBank/DDBJ databases">
        <title>Pervasive Adenine N6-methylation of Active Genes in Fungi.</title>
        <authorList>
            <consortium name="DOE Joint Genome Institute"/>
            <person name="Mondo S.J."/>
            <person name="Dannebaum R.O."/>
            <person name="Kuo R.C."/>
            <person name="Labutti K."/>
            <person name="Haridas S."/>
            <person name="Kuo A."/>
            <person name="Salamov A."/>
            <person name="Ahrendt S.R."/>
            <person name="Lipzen A."/>
            <person name="Sullivan W."/>
            <person name="Andreopoulos W.B."/>
            <person name="Clum A."/>
            <person name="Lindquist E."/>
            <person name="Daum C."/>
            <person name="Ramamoorthy G.K."/>
            <person name="Gryganskyi A."/>
            <person name="Culley D."/>
            <person name="Magnuson J.K."/>
            <person name="James T.Y."/>
            <person name="O'Malley M.A."/>
            <person name="Stajich J.E."/>
            <person name="Spatafora J.W."/>
            <person name="Visel A."/>
            <person name="Grigoriev I.V."/>
        </authorList>
    </citation>
    <scope>NUCLEOTIDE SEQUENCE [LARGE SCALE GENOMIC DNA]</scope>
    <source>
        <strain evidence="1 2">NRRL 3301</strain>
    </source>
</reference>
<organism evidence="1 2">
    <name type="scientific">Hesseltinella vesiculosa</name>
    <dbReference type="NCBI Taxonomy" id="101127"/>
    <lineage>
        <taxon>Eukaryota</taxon>
        <taxon>Fungi</taxon>
        <taxon>Fungi incertae sedis</taxon>
        <taxon>Mucoromycota</taxon>
        <taxon>Mucoromycotina</taxon>
        <taxon>Mucoromycetes</taxon>
        <taxon>Mucorales</taxon>
        <taxon>Cunninghamellaceae</taxon>
        <taxon>Hesseltinella</taxon>
    </lineage>
</organism>
<dbReference type="AlphaFoldDB" id="A0A1X2G3L5"/>
<keyword evidence="2" id="KW-1185">Reference proteome</keyword>
<evidence type="ECO:0000313" key="1">
    <source>
        <dbReference type="EMBL" id="ORX43986.1"/>
    </source>
</evidence>
<proteinExistence type="predicted"/>
<evidence type="ECO:0000313" key="2">
    <source>
        <dbReference type="Proteomes" id="UP000242146"/>
    </source>
</evidence>
<protein>
    <submittedName>
        <fullName evidence="1">Uncharacterized protein</fullName>
    </submittedName>
</protein>
<dbReference type="Proteomes" id="UP000242146">
    <property type="component" value="Unassembled WGS sequence"/>
</dbReference>
<accession>A0A1X2G3L5</accession>
<dbReference type="EMBL" id="MCGT01000051">
    <property type="protein sequence ID" value="ORX43986.1"/>
    <property type="molecule type" value="Genomic_DNA"/>
</dbReference>
<comment type="caution">
    <text evidence="1">The sequence shown here is derived from an EMBL/GenBank/DDBJ whole genome shotgun (WGS) entry which is preliminary data.</text>
</comment>
<name>A0A1X2G3L5_9FUNG</name>